<accession>A0A2S7T4W1</accession>
<evidence type="ECO:0000313" key="1">
    <source>
        <dbReference type="EMBL" id="PQJ14972.1"/>
    </source>
</evidence>
<comment type="caution">
    <text evidence="1">The sequence shown here is derived from an EMBL/GenBank/DDBJ whole genome shotgun (WGS) entry which is preliminary data.</text>
</comment>
<proteinExistence type="predicted"/>
<keyword evidence="2" id="KW-1185">Reference proteome</keyword>
<evidence type="ECO:0000313" key="2">
    <source>
        <dbReference type="Proteomes" id="UP000239366"/>
    </source>
</evidence>
<organism evidence="1 2">
    <name type="scientific">Aureicoccus marinus</name>
    <dbReference type="NCBI Taxonomy" id="754435"/>
    <lineage>
        <taxon>Bacteria</taxon>
        <taxon>Pseudomonadati</taxon>
        <taxon>Bacteroidota</taxon>
        <taxon>Flavobacteriia</taxon>
        <taxon>Flavobacteriales</taxon>
        <taxon>Flavobacteriaceae</taxon>
        <taxon>Aureicoccus</taxon>
    </lineage>
</organism>
<reference evidence="2" key="1">
    <citation type="submission" date="2016-11" db="EMBL/GenBank/DDBJ databases">
        <title>Trade-off between light-utilization and light-protection in marine flavobacteria.</title>
        <authorList>
            <person name="Kumagai Y."/>
            <person name="Yoshizawa S."/>
            <person name="Kogure K."/>
        </authorList>
    </citation>
    <scope>NUCLEOTIDE SEQUENCE [LARGE SCALE GENOMIC DNA]</scope>
    <source>
        <strain evidence="2">SG-18</strain>
    </source>
</reference>
<dbReference type="AlphaFoldDB" id="A0A2S7T4W1"/>
<dbReference type="PANTHER" id="PTHR39217:SF1">
    <property type="entry name" value="GLUTATHIONE SYNTHETASE"/>
    <property type="match status" value="1"/>
</dbReference>
<dbReference type="InterPro" id="IPR053191">
    <property type="entry name" value="DcsG_Biosynth_Enzyme"/>
</dbReference>
<dbReference type="PANTHER" id="PTHR39217">
    <property type="match status" value="1"/>
</dbReference>
<dbReference type="Gene3D" id="3.30.470.20">
    <property type="entry name" value="ATP-grasp fold, B domain"/>
    <property type="match status" value="1"/>
</dbReference>
<evidence type="ECO:0008006" key="3">
    <source>
        <dbReference type="Google" id="ProtNLM"/>
    </source>
</evidence>
<dbReference type="SUPFAM" id="SSF56059">
    <property type="entry name" value="Glutathione synthetase ATP-binding domain-like"/>
    <property type="match status" value="1"/>
</dbReference>
<protein>
    <recommendedName>
        <fullName evidence="3">ATP-grasp fold RimK-type domain-containing protein</fullName>
    </recommendedName>
</protein>
<gene>
    <name evidence="1" type="ORF">BST99_03800</name>
</gene>
<sequence>MKEWDVVLLNKSDYLQPEDPDHLVQNIMTEDALLKTALEGLGLRVVRKAWDDPDFDWSSTKTALFRATWDYFTRIDEFKGWLQSVRTQCQLINSAELIEWNLDKHYLLELKEKGIRIPNTVLLKKGNKKSLQEHYQQLQKGGASDKRCVLKPCISGGAYHTYLIEPEELASYEETYQELIASHDFLLQEFQIHVPLEGERSYMVFGGDYSHAVLKKAKSGDFRVQDDFGGSLYECRPTKEEQLIAMNVVKACPFEAVYARVDLFKDNAGHWALAEIELIEPELWFRKDENAAPLLAKAVKHYLDEKEA</sequence>
<dbReference type="EMBL" id="MQVX01000001">
    <property type="protein sequence ID" value="PQJ14972.1"/>
    <property type="molecule type" value="Genomic_DNA"/>
</dbReference>
<dbReference type="OrthoDB" id="3373978at2"/>
<dbReference type="RefSeq" id="WP_105000619.1">
    <property type="nucleotide sequence ID" value="NZ_MQVX01000001.1"/>
</dbReference>
<name>A0A2S7T4W1_9FLAO</name>
<dbReference type="Proteomes" id="UP000239366">
    <property type="component" value="Unassembled WGS sequence"/>
</dbReference>